<protein>
    <submittedName>
        <fullName evidence="1">Uncharacterized protein</fullName>
    </submittedName>
</protein>
<evidence type="ECO:0000313" key="1">
    <source>
        <dbReference type="EMBL" id="WFP15751.1"/>
    </source>
</evidence>
<reference evidence="1 2" key="1">
    <citation type="submission" date="2023-04" db="EMBL/GenBank/DDBJ databases">
        <title>Funneling lignin-derived compounds into biodiesel using alkali-halophilic Citricoccus sp. P2.</title>
        <authorList>
            <person name="Luo C.-B."/>
        </authorList>
    </citation>
    <scope>NUCLEOTIDE SEQUENCE [LARGE SCALE GENOMIC DNA]</scope>
    <source>
        <strain evidence="1 2">P2</strain>
    </source>
</reference>
<dbReference type="RefSeq" id="WP_278156749.1">
    <property type="nucleotide sequence ID" value="NZ_CP121252.1"/>
</dbReference>
<sequence length="156" mass="17477">MCATNLWSINAAAFTPEFTRFTADTLGVAPAPSEVNISSGRVRNLSTAFTLTRRMCDCDTLVGRRNDSPVDGEISAQEWLTWLRELPSHVPHVSRIAVMRAWSPEDDVIAPTRACGIRIDELSEDVLRDIRDDNLLTIDYPRTAQDSQQGEKMITR</sequence>
<accession>A0ABY8H406</accession>
<dbReference type="EMBL" id="CP121252">
    <property type="protein sequence ID" value="WFP15751.1"/>
    <property type="molecule type" value="Genomic_DNA"/>
</dbReference>
<gene>
    <name evidence="1" type="ORF">P8192_10125</name>
</gene>
<organism evidence="1 2">
    <name type="scientific">Citricoccus muralis</name>
    <dbReference type="NCBI Taxonomy" id="169134"/>
    <lineage>
        <taxon>Bacteria</taxon>
        <taxon>Bacillati</taxon>
        <taxon>Actinomycetota</taxon>
        <taxon>Actinomycetes</taxon>
        <taxon>Micrococcales</taxon>
        <taxon>Micrococcaceae</taxon>
        <taxon>Citricoccus</taxon>
    </lineage>
</organism>
<dbReference type="Proteomes" id="UP001219037">
    <property type="component" value="Chromosome"/>
</dbReference>
<proteinExistence type="predicted"/>
<evidence type="ECO:0000313" key="2">
    <source>
        <dbReference type="Proteomes" id="UP001219037"/>
    </source>
</evidence>
<keyword evidence="2" id="KW-1185">Reference proteome</keyword>
<name>A0ABY8H406_9MICC</name>